<sequence length="213" mass="25187">MEVIIIITVLLLILATLYFLGQQQKKKIKKAIETHIKEISQNPENDDAYEKLLEAWKPKYLLIKEIKKYYLQVLKLCQTHSSKAKIWRLARELAENQLIILNKKYKISFDKQQEEKIFKLLKTNLFNEINNREIRSDIVLMFYLIGEIQPSETKNMYDMALKMLEENPNSKEMKTLALDLGRLHYCVNRGTNTLSLYDEQAIQNDIITRMDSN</sequence>
<dbReference type="EMBL" id="LATL02000055">
    <property type="protein sequence ID" value="KKD39520.1"/>
    <property type="molecule type" value="Genomic_DNA"/>
</dbReference>
<organism evidence="1 2">
    <name type="scientific">Limnoraphis robusta CS-951</name>
    <dbReference type="NCBI Taxonomy" id="1637645"/>
    <lineage>
        <taxon>Bacteria</taxon>
        <taxon>Bacillati</taxon>
        <taxon>Cyanobacteriota</taxon>
        <taxon>Cyanophyceae</taxon>
        <taxon>Oscillatoriophycideae</taxon>
        <taxon>Oscillatoriales</taxon>
        <taxon>Sirenicapillariaceae</taxon>
        <taxon>Limnoraphis</taxon>
    </lineage>
</organism>
<protein>
    <submittedName>
        <fullName evidence="1">Uncharacterized protein</fullName>
    </submittedName>
</protein>
<evidence type="ECO:0000313" key="2">
    <source>
        <dbReference type="Proteomes" id="UP000033607"/>
    </source>
</evidence>
<dbReference type="OrthoDB" id="680988at2"/>
<proteinExistence type="predicted"/>
<name>A0A0F5YMU9_9CYAN</name>
<dbReference type="RefSeq" id="WP_046277010.1">
    <property type="nucleotide sequence ID" value="NZ_LATL02000055.1"/>
</dbReference>
<evidence type="ECO:0000313" key="1">
    <source>
        <dbReference type="EMBL" id="KKD39520.1"/>
    </source>
</evidence>
<reference evidence="1 2" key="1">
    <citation type="submission" date="2015-06" db="EMBL/GenBank/DDBJ databases">
        <title>Draft genome assembly of filamentous brackish cyanobacterium Limnoraphis robusta strain CS-951.</title>
        <authorList>
            <person name="Willis A."/>
            <person name="Parks M."/>
            <person name="Burford M.A."/>
        </authorList>
    </citation>
    <scope>NUCLEOTIDE SEQUENCE [LARGE SCALE GENOMIC DNA]</scope>
    <source>
        <strain evidence="1 2">CS-951</strain>
    </source>
</reference>
<dbReference type="Proteomes" id="UP000033607">
    <property type="component" value="Unassembled WGS sequence"/>
</dbReference>
<comment type="caution">
    <text evidence="1">The sequence shown here is derived from an EMBL/GenBank/DDBJ whole genome shotgun (WGS) entry which is preliminary data.</text>
</comment>
<accession>A0A0F5YMU9</accession>
<gene>
    <name evidence="1" type="ORF">WN50_02935</name>
</gene>
<dbReference type="AlphaFoldDB" id="A0A0F5YMU9"/>